<organism evidence="2 3">
    <name type="scientific">Mycena albidolilacea</name>
    <dbReference type="NCBI Taxonomy" id="1033008"/>
    <lineage>
        <taxon>Eukaryota</taxon>
        <taxon>Fungi</taxon>
        <taxon>Dikarya</taxon>
        <taxon>Basidiomycota</taxon>
        <taxon>Agaricomycotina</taxon>
        <taxon>Agaricomycetes</taxon>
        <taxon>Agaricomycetidae</taxon>
        <taxon>Agaricales</taxon>
        <taxon>Marasmiineae</taxon>
        <taxon>Mycenaceae</taxon>
        <taxon>Mycena</taxon>
    </lineage>
</organism>
<accession>A0AAD7E856</accession>
<dbReference type="EMBL" id="JARIHO010000114">
    <property type="protein sequence ID" value="KAJ7302590.1"/>
    <property type="molecule type" value="Genomic_DNA"/>
</dbReference>
<dbReference type="AlphaFoldDB" id="A0AAD7E856"/>
<evidence type="ECO:0000313" key="3">
    <source>
        <dbReference type="Proteomes" id="UP001218218"/>
    </source>
</evidence>
<proteinExistence type="predicted"/>
<keyword evidence="3" id="KW-1185">Reference proteome</keyword>
<feature type="compositionally biased region" description="Low complexity" evidence="1">
    <location>
        <begin position="266"/>
        <end position="290"/>
    </location>
</feature>
<dbReference type="Proteomes" id="UP001218218">
    <property type="component" value="Unassembled WGS sequence"/>
</dbReference>
<sequence length="310" mass="33333">MPILDFTPNFAASIPPNLVHKASPEIMAEFDIMCRERKPSKPCNNCTESGTECTPTRMGGSCVESNKPDFAKAVKWDKWNQLMPYAQEIVSKQVYEEFASFVQAYHHVLSKLSVSNLQDIRLIVMANTTSLSLLRTAVNGTITAAKTRESKVVSSCLPQGVTISTQDVVDRLRANLGAAGHRVLENATVQSTAGAIIDPGTRVIVGLDDIAKILNNRETFNSLWIGSAANLAAIGVPVNAAGPSGQSVAATRDFLMKSSETDGKAPSPSSSTDSLPDHIPISSPGSPTSTTYELLYQDLTSDSNNLSRRY</sequence>
<gene>
    <name evidence="2" type="ORF">DFH08DRAFT_826473</name>
</gene>
<name>A0AAD7E856_9AGAR</name>
<feature type="region of interest" description="Disordered" evidence="1">
    <location>
        <begin position="258"/>
        <end position="290"/>
    </location>
</feature>
<reference evidence="2" key="1">
    <citation type="submission" date="2023-03" db="EMBL/GenBank/DDBJ databases">
        <title>Massive genome expansion in bonnet fungi (Mycena s.s.) driven by repeated elements and novel gene families across ecological guilds.</title>
        <authorList>
            <consortium name="Lawrence Berkeley National Laboratory"/>
            <person name="Harder C.B."/>
            <person name="Miyauchi S."/>
            <person name="Viragh M."/>
            <person name="Kuo A."/>
            <person name="Thoen E."/>
            <person name="Andreopoulos B."/>
            <person name="Lu D."/>
            <person name="Skrede I."/>
            <person name="Drula E."/>
            <person name="Henrissat B."/>
            <person name="Morin E."/>
            <person name="Kohler A."/>
            <person name="Barry K."/>
            <person name="LaButti K."/>
            <person name="Morin E."/>
            <person name="Salamov A."/>
            <person name="Lipzen A."/>
            <person name="Mereny Z."/>
            <person name="Hegedus B."/>
            <person name="Baldrian P."/>
            <person name="Stursova M."/>
            <person name="Weitz H."/>
            <person name="Taylor A."/>
            <person name="Grigoriev I.V."/>
            <person name="Nagy L.G."/>
            <person name="Martin F."/>
            <person name="Kauserud H."/>
        </authorList>
    </citation>
    <scope>NUCLEOTIDE SEQUENCE</scope>
    <source>
        <strain evidence="2">CBHHK002</strain>
    </source>
</reference>
<protein>
    <submittedName>
        <fullName evidence="2">Uncharacterized protein</fullName>
    </submittedName>
</protein>
<dbReference type="GO" id="GO:0000981">
    <property type="term" value="F:DNA-binding transcription factor activity, RNA polymerase II-specific"/>
    <property type="evidence" value="ECO:0007669"/>
    <property type="project" value="InterPro"/>
</dbReference>
<evidence type="ECO:0000256" key="1">
    <source>
        <dbReference type="SAM" id="MobiDB-lite"/>
    </source>
</evidence>
<evidence type="ECO:0000313" key="2">
    <source>
        <dbReference type="EMBL" id="KAJ7302590.1"/>
    </source>
</evidence>
<comment type="caution">
    <text evidence="2">The sequence shown here is derived from an EMBL/GenBank/DDBJ whole genome shotgun (WGS) entry which is preliminary data.</text>
</comment>
<dbReference type="InterPro" id="IPR001138">
    <property type="entry name" value="Zn2Cys6_DnaBD"/>
</dbReference>
<dbReference type="GO" id="GO:0008270">
    <property type="term" value="F:zinc ion binding"/>
    <property type="evidence" value="ECO:0007669"/>
    <property type="project" value="InterPro"/>
</dbReference>
<dbReference type="CDD" id="cd00067">
    <property type="entry name" value="GAL4"/>
    <property type="match status" value="1"/>
</dbReference>